<keyword evidence="2" id="KW-0808">Transferase</keyword>
<reference evidence="2" key="1">
    <citation type="submission" date="2021-05" db="EMBL/GenBank/DDBJ databases">
        <authorList>
            <person name="Pietrasiak N."/>
            <person name="Ward R."/>
            <person name="Stajich J.E."/>
            <person name="Kurbessoian T."/>
        </authorList>
    </citation>
    <scope>NUCLEOTIDE SEQUENCE</scope>
    <source>
        <strain evidence="2">GSE-TBD4-15B</strain>
    </source>
</reference>
<feature type="domain" description="Methyltransferase type 12" evidence="1">
    <location>
        <begin position="58"/>
        <end position="153"/>
    </location>
</feature>
<dbReference type="GO" id="GO:0008168">
    <property type="term" value="F:methyltransferase activity"/>
    <property type="evidence" value="ECO:0007669"/>
    <property type="project" value="UniProtKB-KW"/>
</dbReference>
<gene>
    <name evidence="2" type="ORF">KME07_09485</name>
</gene>
<proteinExistence type="predicted"/>
<comment type="caution">
    <text evidence="2">The sequence shown here is derived from an EMBL/GenBank/DDBJ whole genome shotgun (WGS) entry which is preliminary data.</text>
</comment>
<dbReference type="EMBL" id="JAHHHV010000056">
    <property type="protein sequence ID" value="MBW4465657.1"/>
    <property type="molecule type" value="Genomic_DNA"/>
</dbReference>
<dbReference type="GO" id="GO:0032259">
    <property type="term" value="P:methylation"/>
    <property type="evidence" value="ECO:0007669"/>
    <property type="project" value="UniProtKB-KW"/>
</dbReference>
<organism evidence="2 3">
    <name type="scientific">Pegethrix bostrychoides GSE-TBD4-15B</name>
    <dbReference type="NCBI Taxonomy" id="2839662"/>
    <lineage>
        <taxon>Bacteria</taxon>
        <taxon>Bacillati</taxon>
        <taxon>Cyanobacteriota</taxon>
        <taxon>Cyanophyceae</taxon>
        <taxon>Oculatellales</taxon>
        <taxon>Oculatellaceae</taxon>
        <taxon>Pegethrix</taxon>
    </lineage>
</organism>
<dbReference type="PANTHER" id="PTHR43464">
    <property type="entry name" value="METHYLTRANSFERASE"/>
    <property type="match status" value="1"/>
</dbReference>
<dbReference type="Gene3D" id="3.40.50.150">
    <property type="entry name" value="Vaccinia Virus protein VP39"/>
    <property type="match status" value="1"/>
</dbReference>
<evidence type="ECO:0000313" key="3">
    <source>
        <dbReference type="Proteomes" id="UP000707356"/>
    </source>
</evidence>
<evidence type="ECO:0000259" key="1">
    <source>
        <dbReference type="Pfam" id="PF08242"/>
    </source>
</evidence>
<evidence type="ECO:0000313" key="2">
    <source>
        <dbReference type="EMBL" id="MBW4465657.1"/>
    </source>
</evidence>
<dbReference type="SUPFAM" id="SSF53335">
    <property type="entry name" value="S-adenosyl-L-methionine-dependent methyltransferases"/>
    <property type="match status" value="1"/>
</dbReference>
<keyword evidence="2" id="KW-0489">Methyltransferase</keyword>
<accession>A0A951PAF7</accession>
<reference evidence="2" key="2">
    <citation type="journal article" date="2022" name="Microbiol. Resour. Announc.">
        <title>Metagenome Sequencing to Explore Phylogenomics of Terrestrial Cyanobacteria.</title>
        <authorList>
            <person name="Ward R.D."/>
            <person name="Stajich J.E."/>
            <person name="Johansen J.R."/>
            <person name="Huntemann M."/>
            <person name="Clum A."/>
            <person name="Foster B."/>
            <person name="Foster B."/>
            <person name="Roux S."/>
            <person name="Palaniappan K."/>
            <person name="Varghese N."/>
            <person name="Mukherjee S."/>
            <person name="Reddy T.B.K."/>
            <person name="Daum C."/>
            <person name="Copeland A."/>
            <person name="Chen I.A."/>
            <person name="Ivanova N.N."/>
            <person name="Kyrpides N.C."/>
            <person name="Shapiro N."/>
            <person name="Eloe-Fadrosh E.A."/>
            <person name="Pietrasiak N."/>
        </authorList>
    </citation>
    <scope>NUCLEOTIDE SEQUENCE</scope>
    <source>
        <strain evidence="2">GSE-TBD4-15B</strain>
    </source>
</reference>
<sequence length="396" mass="45007">MSDQAISDAVAKLYDTYPFPPEPLLDEPPPGYNWRWNWQAAYSFCANRLPQRRNIRILDAGCGSGVGTEYLVHLNPEAEVIGIDLSAGTLAVAEERCRRSGAERVQFQQLSLFDAAQLPGEFELINCVGVLHHTPDPIRGIQALAQKLAPGGIMHIFVYGELGRWEVKLMQQAIGLIQGGQRGDYRDGVEVGRKIFAALPETNRLVKREQERWSIENHRDECFADMYVHPQEIDYNIETLFELIDASGLEFVGFSNPRTWQLERLLVKAPDLLERAQTLTERQRYRLVELLDPESIAHYEFFLARPPFSRSDWSLDAALLGAIPSRSLCMEGWESQTLFNADYQVVHLSDPEWRFLKVCDDNQTQTVAQILPQANLTLDGVRALQQQQLVWLRAAS</sequence>
<dbReference type="PANTHER" id="PTHR43464:SF91">
    <property type="entry name" value="SLL0487 PROTEIN"/>
    <property type="match status" value="1"/>
</dbReference>
<name>A0A951PAF7_9CYAN</name>
<dbReference type="CDD" id="cd02440">
    <property type="entry name" value="AdoMet_MTases"/>
    <property type="match status" value="1"/>
</dbReference>
<dbReference type="AlphaFoldDB" id="A0A951PAF7"/>
<dbReference type="Pfam" id="PF08242">
    <property type="entry name" value="Methyltransf_12"/>
    <property type="match status" value="1"/>
</dbReference>
<dbReference type="Proteomes" id="UP000707356">
    <property type="component" value="Unassembled WGS sequence"/>
</dbReference>
<dbReference type="InterPro" id="IPR013217">
    <property type="entry name" value="Methyltransf_12"/>
</dbReference>
<dbReference type="InterPro" id="IPR029063">
    <property type="entry name" value="SAM-dependent_MTases_sf"/>
</dbReference>
<protein>
    <submittedName>
        <fullName evidence="2">Class I SAM-dependent methyltransferase</fullName>
    </submittedName>
</protein>